<reference evidence="6 7" key="1">
    <citation type="submission" date="2019-03" db="EMBL/GenBank/DDBJ databases">
        <title>Single cell metagenomics reveals metabolic interactions within the superorganism composed of flagellate Streblomastix strix and complex community of Bacteroidetes bacteria on its surface.</title>
        <authorList>
            <person name="Treitli S.C."/>
            <person name="Kolisko M."/>
            <person name="Husnik F."/>
            <person name="Keeling P."/>
            <person name="Hampl V."/>
        </authorList>
    </citation>
    <scope>NUCLEOTIDE SEQUENCE [LARGE SCALE GENOMIC DNA]</scope>
    <source>
        <strain evidence="6">ST1C</strain>
    </source>
</reference>
<dbReference type="InterPro" id="IPR051681">
    <property type="entry name" value="Ser/Thr_Kinases-Pseudokinases"/>
</dbReference>
<keyword evidence="2" id="KW-0547">Nucleotide-binding</keyword>
<evidence type="ECO:0000259" key="5">
    <source>
        <dbReference type="PROSITE" id="PS50011"/>
    </source>
</evidence>
<protein>
    <recommendedName>
        <fullName evidence="5">Protein kinase domain-containing protein</fullName>
    </recommendedName>
</protein>
<sequence length="163" mass="18785">MFEDQNGLTCKIADFGISKYASRTQTLVSNSRTIVYSAPETFNIKAVKENKVTTSLDIYSFGITLWEMWTGKMPYFNIQDTANAIELRICAGLRPSVPTVPNEDEEPNPKIRKKIPIIRELVTLLQQCWDEDPLKRPQFTQIKAQLENMLDRLNSEKKVREND</sequence>
<dbReference type="PANTHER" id="PTHR44329:SF288">
    <property type="entry name" value="MITOGEN-ACTIVATED PROTEIN KINASE KINASE KINASE 20"/>
    <property type="match status" value="1"/>
</dbReference>
<dbReference type="GO" id="GO:0004713">
    <property type="term" value="F:protein tyrosine kinase activity"/>
    <property type="evidence" value="ECO:0007669"/>
    <property type="project" value="InterPro"/>
</dbReference>
<feature type="domain" description="Protein kinase" evidence="5">
    <location>
        <begin position="1"/>
        <end position="150"/>
    </location>
</feature>
<keyword evidence="3" id="KW-0418">Kinase</keyword>
<dbReference type="Gene3D" id="1.10.510.10">
    <property type="entry name" value="Transferase(Phosphotransferase) domain 1"/>
    <property type="match status" value="1"/>
</dbReference>
<comment type="caution">
    <text evidence="6">The sequence shown here is derived from an EMBL/GenBank/DDBJ whole genome shotgun (WGS) entry which is preliminary data.</text>
</comment>
<keyword evidence="1" id="KW-0808">Transferase</keyword>
<dbReference type="GO" id="GO:0004674">
    <property type="term" value="F:protein serine/threonine kinase activity"/>
    <property type="evidence" value="ECO:0007669"/>
    <property type="project" value="TreeGrafter"/>
</dbReference>
<dbReference type="GO" id="GO:0005524">
    <property type="term" value="F:ATP binding"/>
    <property type="evidence" value="ECO:0007669"/>
    <property type="project" value="UniProtKB-KW"/>
</dbReference>
<evidence type="ECO:0000256" key="3">
    <source>
        <dbReference type="ARBA" id="ARBA00022777"/>
    </source>
</evidence>
<evidence type="ECO:0000256" key="2">
    <source>
        <dbReference type="ARBA" id="ARBA00022741"/>
    </source>
</evidence>
<evidence type="ECO:0000313" key="7">
    <source>
        <dbReference type="Proteomes" id="UP000324800"/>
    </source>
</evidence>
<dbReference type="Pfam" id="PF00069">
    <property type="entry name" value="Pkinase"/>
    <property type="match status" value="1"/>
</dbReference>
<dbReference type="EMBL" id="SNRW01001452">
    <property type="protein sequence ID" value="KAA6396332.1"/>
    <property type="molecule type" value="Genomic_DNA"/>
</dbReference>
<evidence type="ECO:0000256" key="4">
    <source>
        <dbReference type="ARBA" id="ARBA00022840"/>
    </source>
</evidence>
<dbReference type="PROSITE" id="PS50011">
    <property type="entry name" value="PROTEIN_KINASE_DOM"/>
    <property type="match status" value="1"/>
</dbReference>
<dbReference type="InterPro" id="IPR000719">
    <property type="entry name" value="Prot_kinase_dom"/>
</dbReference>
<dbReference type="SMART" id="SM00219">
    <property type="entry name" value="TyrKc"/>
    <property type="match status" value="1"/>
</dbReference>
<dbReference type="SUPFAM" id="SSF56112">
    <property type="entry name" value="Protein kinase-like (PK-like)"/>
    <property type="match status" value="1"/>
</dbReference>
<accession>A0A5J4WNX8</accession>
<name>A0A5J4WNX8_9EUKA</name>
<evidence type="ECO:0000313" key="6">
    <source>
        <dbReference type="EMBL" id="KAA6396332.1"/>
    </source>
</evidence>
<evidence type="ECO:0000256" key="1">
    <source>
        <dbReference type="ARBA" id="ARBA00022679"/>
    </source>
</evidence>
<keyword evidence="4" id="KW-0067">ATP-binding</keyword>
<dbReference type="InterPro" id="IPR020635">
    <property type="entry name" value="Tyr_kinase_cat_dom"/>
</dbReference>
<proteinExistence type="predicted"/>
<dbReference type="PANTHER" id="PTHR44329">
    <property type="entry name" value="SERINE/THREONINE-PROTEIN KINASE TNNI3K-RELATED"/>
    <property type="match status" value="1"/>
</dbReference>
<organism evidence="6 7">
    <name type="scientific">Streblomastix strix</name>
    <dbReference type="NCBI Taxonomy" id="222440"/>
    <lineage>
        <taxon>Eukaryota</taxon>
        <taxon>Metamonada</taxon>
        <taxon>Preaxostyla</taxon>
        <taxon>Oxymonadida</taxon>
        <taxon>Streblomastigidae</taxon>
        <taxon>Streblomastix</taxon>
    </lineage>
</organism>
<dbReference type="OrthoDB" id="4062651at2759"/>
<gene>
    <name evidence="6" type="ORF">EZS28_008144</name>
</gene>
<dbReference type="Proteomes" id="UP000324800">
    <property type="component" value="Unassembled WGS sequence"/>
</dbReference>
<dbReference type="AlphaFoldDB" id="A0A5J4WNX8"/>
<dbReference type="InterPro" id="IPR011009">
    <property type="entry name" value="Kinase-like_dom_sf"/>
</dbReference>